<feature type="compositionally biased region" description="Low complexity" evidence="1">
    <location>
        <begin position="67"/>
        <end position="82"/>
    </location>
</feature>
<feature type="compositionally biased region" description="Low complexity" evidence="1">
    <location>
        <begin position="1"/>
        <end position="19"/>
    </location>
</feature>
<feature type="region of interest" description="Disordered" evidence="1">
    <location>
        <begin position="1"/>
        <end position="82"/>
    </location>
</feature>
<protein>
    <submittedName>
        <fullName evidence="2">Uncharacterized protein</fullName>
    </submittedName>
</protein>
<organism evidence="2 3">
    <name type="scientific">Lysobacter yananisis</name>
    <dbReference type="NCBI Taxonomy" id="1003114"/>
    <lineage>
        <taxon>Bacteria</taxon>
        <taxon>Pseudomonadati</taxon>
        <taxon>Pseudomonadota</taxon>
        <taxon>Gammaproteobacteria</taxon>
        <taxon>Lysobacterales</taxon>
        <taxon>Lysobacteraceae</taxon>
        <taxon>Lysobacter</taxon>
    </lineage>
</organism>
<accession>A0ABY9PH34</accession>
<reference evidence="2 3" key="1">
    <citation type="submission" date="2023-08" db="EMBL/GenBank/DDBJ databases">
        <title>The whole genome sequence of Lysobacter yananisis.</title>
        <authorList>
            <person name="Sun H."/>
        </authorList>
    </citation>
    <scope>NUCLEOTIDE SEQUENCE [LARGE SCALE GENOMIC DNA]</scope>
    <source>
        <strain evidence="2 3">SNNU513</strain>
    </source>
</reference>
<feature type="compositionally biased region" description="Basic and acidic residues" evidence="1">
    <location>
        <begin position="25"/>
        <end position="35"/>
    </location>
</feature>
<sequence length="132" mass="14014">MGYSVLALAGDEPAAAAPSRDADEDARASERDRVGARAPNETPNRGAPRADRRADERSEPVRGDGGRANAGAQGQRNQGAESALLRNLLRAARRASGDPEVQALFDPDALRAPAAKRALWPRLRALRRGARG</sequence>
<feature type="compositionally biased region" description="Basic and acidic residues" evidence="1">
    <location>
        <begin position="48"/>
        <end position="65"/>
    </location>
</feature>
<dbReference type="RefSeq" id="WP_309153532.1">
    <property type="nucleotide sequence ID" value="NZ_CP133568.1"/>
</dbReference>
<gene>
    <name evidence="2" type="ORF">RDV84_11995</name>
</gene>
<dbReference type="Proteomes" id="UP001229313">
    <property type="component" value="Chromosome"/>
</dbReference>
<keyword evidence="3" id="KW-1185">Reference proteome</keyword>
<evidence type="ECO:0000313" key="2">
    <source>
        <dbReference type="EMBL" id="WMT05531.1"/>
    </source>
</evidence>
<proteinExistence type="predicted"/>
<evidence type="ECO:0000256" key="1">
    <source>
        <dbReference type="SAM" id="MobiDB-lite"/>
    </source>
</evidence>
<dbReference type="EMBL" id="CP133568">
    <property type="protein sequence ID" value="WMT05531.1"/>
    <property type="molecule type" value="Genomic_DNA"/>
</dbReference>
<name>A0ABY9PH34_9GAMM</name>
<evidence type="ECO:0000313" key="3">
    <source>
        <dbReference type="Proteomes" id="UP001229313"/>
    </source>
</evidence>